<feature type="region of interest" description="Disordered" evidence="2">
    <location>
        <begin position="469"/>
        <end position="503"/>
    </location>
</feature>
<evidence type="ECO:0000256" key="2">
    <source>
        <dbReference type="SAM" id="MobiDB-lite"/>
    </source>
</evidence>
<proteinExistence type="predicted"/>
<dbReference type="Proteomes" id="UP000323917">
    <property type="component" value="Chromosome"/>
</dbReference>
<reference evidence="3 4" key="1">
    <citation type="submission" date="2019-08" db="EMBL/GenBank/DDBJ databases">
        <title>Deep-cultivation of Planctomycetes and their phenomic and genomic characterization uncovers novel biology.</title>
        <authorList>
            <person name="Wiegand S."/>
            <person name="Jogler M."/>
            <person name="Boedeker C."/>
            <person name="Pinto D."/>
            <person name="Vollmers J."/>
            <person name="Rivas-Marin E."/>
            <person name="Kohn T."/>
            <person name="Peeters S.H."/>
            <person name="Heuer A."/>
            <person name="Rast P."/>
            <person name="Oberbeckmann S."/>
            <person name="Bunk B."/>
            <person name="Jeske O."/>
            <person name="Meyerdierks A."/>
            <person name="Storesund J.E."/>
            <person name="Kallscheuer N."/>
            <person name="Luecker S."/>
            <person name="Lage O.M."/>
            <person name="Pohl T."/>
            <person name="Merkel B.J."/>
            <person name="Hornburger P."/>
            <person name="Mueller R.-W."/>
            <person name="Bruemmer F."/>
            <person name="Labrenz M."/>
            <person name="Spormann A.M."/>
            <person name="Op den Camp H."/>
            <person name="Overmann J."/>
            <person name="Amann R."/>
            <person name="Jetten M.S.M."/>
            <person name="Mascher T."/>
            <person name="Medema M.H."/>
            <person name="Devos D.P."/>
            <person name="Kaster A.-K."/>
            <person name="Ovreas L."/>
            <person name="Rohde M."/>
            <person name="Galperin M.Y."/>
            <person name="Jogler C."/>
        </authorList>
    </citation>
    <scope>NUCLEOTIDE SEQUENCE [LARGE SCALE GENOMIC DNA]</scope>
    <source>
        <strain evidence="3 4">Pr1d</strain>
    </source>
</reference>
<dbReference type="KEGG" id="bgok:Pr1d_23510"/>
<evidence type="ECO:0008006" key="5">
    <source>
        <dbReference type="Google" id="ProtNLM"/>
    </source>
</evidence>
<sequence>MSVNARSGRSVGHAIQQAVSGVNNHLLECQSAMNQHERSMSELVERRGQSLLHLAQHYLPNIDQQTIAGSFGEVRNQLADILGRKQRHEREIERTLQADAAEESRLETELEEITERLNEKVARREELEKVVAQRLETDEEFQRLSKEALIAEKELNRNEQRVAEIQSEAAEKLPSYEKSRLFKYLHDRAYGTSEYMKTGLTKTLDGWVAKMIKYPRARRSYDFLRVTPELVAQEVIRRRDQFNGLMEQVEAIEDRYDDEVGLTTVMREGQEVGDRRDRVVAAISNQQALTDKHRQELITLEGSQNEYYQEAVSRMKVFLSNLEDWRLENASRSTPEPDDDEIVAEIVRLGKELNENKQEASKLTHEHQVWRERTSDLQAVWQQFHRGDFDSSRSYFPYDFSIESYLEEFVRGRIDRDQLWSAIRSAQEFAPPWYDQPPTRRDRHYQGDFSHVLMRVLLDIAGQALENAARRGMQRRSPIRQEQRRQKGRPGFSSRGFTDGRGF</sequence>
<accession>A0A5B9QBV1</accession>
<protein>
    <recommendedName>
        <fullName evidence="5">Chromosome partition protein Smc</fullName>
    </recommendedName>
</protein>
<evidence type="ECO:0000313" key="4">
    <source>
        <dbReference type="Proteomes" id="UP000323917"/>
    </source>
</evidence>
<gene>
    <name evidence="3" type="ORF">Pr1d_23510</name>
</gene>
<dbReference type="OrthoDB" id="274366at2"/>
<name>A0A5B9QBV1_9BACT</name>
<organism evidence="3 4">
    <name type="scientific">Bythopirellula goksoeyrii</name>
    <dbReference type="NCBI Taxonomy" id="1400387"/>
    <lineage>
        <taxon>Bacteria</taxon>
        <taxon>Pseudomonadati</taxon>
        <taxon>Planctomycetota</taxon>
        <taxon>Planctomycetia</taxon>
        <taxon>Pirellulales</taxon>
        <taxon>Lacipirellulaceae</taxon>
        <taxon>Bythopirellula</taxon>
    </lineage>
</organism>
<dbReference type="AlphaFoldDB" id="A0A5B9QBV1"/>
<evidence type="ECO:0000313" key="3">
    <source>
        <dbReference type="EMBL" id="QEG35060.1"/>
    </source>
</evidence>
<evidence type="ECO:0000256" key="1">
    <source>
        <dbReference type="SAM" id="Coils"/>
    </source>
</evidence>
<keyword evidence="1" id="KW-0175">Coiled coil</keyword>
<dbReference type="EMBL" id="CP042913">
    <property type="protein sequence ID" value="QEG35060.1"/>
    <property type="molecule type" value="Genomic_DNA"/>
</dbReference>
<feature type="coiled-coil region" evidence="1">
    <location>
        <begin position="78"/>
        <end position="168"/>
    </location>
</feature>
<keyword evidence="4" id="KW-1185">Reference proteome</keyword>